<organism evidence="2 3">
    <name type="scientific">Conexibacter woesei (strain DSM 14684 / CCUG 47730 / CIP 108061 / JCM 11494 / NBRC 100937 / ID131577)</name>
    <dbReference type="NCBI Taxonomy" id="469383"/>
    <lineage>
        <taxon>Bacteria</taxon>
        <taxon>Bacillati</taxon>
        <taxon>Actinomycetota</taxon>
        <taxon>Thermoleophilia</taxon>
        <taxon>Solirubrobacterales</taxon>
        <taxon>Conexibacteraceae</taxon>
        <taxon>Conexibacter</taxon>
    </lineage>
</organism>
<proteinExistence type="predicted"/>
<sequence length="179" mass="17859" precursor="true">MSKYAKLLFAAVLAVTAMAFAASTSSAAVSASPGGNITATSVGTLNLNSPIATLRCNVTLTGSIGAGPITVGNTAGSLTGAGIAPNPCGGFTVRTLNHPWTVTLSDDSLMPDGALFTIRNVQFSVGTCLYSGDVGFLYVNDGSGHADILTNSLTGSPAFCGRGSLSGSGFTFNPVQTLS</sequence>
<feature type="chain" id="PRO_5039360458" evidence="1">
    <location>
        <begin position="22"/>
        <end position="179"/>
    </location>
</feature>
<evidence type="ECO:0000313" key="3">
    <source>
        <dbReference type="Proteomes" id="UP000008229"/>
    </source>
</evidence>
<dbReference type="AlphaFoldDB" id="D3FFG3"/>
<dbReference type="EMBL" id="CP001854">
    <property type="protein sequence ID" value="ADB53756.1"/>
    <property type="molecule type" value="Genomic_DNA"/>
</dbReference>
<evidence type="ECO:0000256" key="1">
    <source>
        <dbReference type="SAM" id="SignalP"/>
    </source>
</evidence>
<protein>
    <submittedName>
        <fullName evidence="2">Putative hemagglutinin-related protein</fullName>
    </submittedName>
</protein>
<dbReference type="RefSeq" id="WP_012936807.1">
    <property type="nucleotide sequence ID" value="NC_013739.1"/>
</dbReference>
<keyword evidence="3" id="KW-1185">Reference proteome</keyword>
<dbReference type="Proteomes" id="UP000008229">
    <property type="component" value="Chromosome"/>
</dbReference>
<feature type="signal peptide" evidence="1">
    <location>
        <begin position="1"/>
        <end position="21"/>
    </location>
</feature>
<reference evidence="2 3" key="1">
    <citation type="journal article" date="2010" name="Stand. Genomic Sci.">
        <title>Complete genome sequence of Conexibacter woesei type strain (ID131577).</title>
        <authorList>
            <person name="Pukall R."/>
            <person name="Lapidus A."/>
            <person name="Glavina Del Rio T."/>
            <person name="Copeland A."/>
            <person name="Tice H."/>
            <person name="Cheng J.-F."/>
            <person name="Lucas S."/>
            <person name="Chen F."/>
            <person name="Nolan M."/>
            <person name="Bruce D."/>
            <person name="Goodwin L."/>
            <person name="Pitluck S."/>
            <person name="Mavromatis K."/>
            <person name="Ivanova N."/>
            <person name="Ovchinnikova G."/>
            <person name="Pati A."/>
            <person name="Chen A."/>
            <person name="Palaniappan K."/>
            <person name="Land M."/>
            <person name="Hauser L."/>
            <person name="Chang Y.-J."/>
            <person name="Jeffries C.D."/>
            <person name="Chain P."/>
            <person name="Meincke L."/>
            <person name="Sims D."/>
            <person name="Brettin T."/>
            <person name="Detter J.C."/>
            <person name="Rohde M."/>
            <person name="Goeker M."/>
            <person name="Bristow J."/>
            <person name="Eisen J.A."/>
            <person name="Markowitz V."/>
            <person name="Kyrpides N.C."/>
            <person name="Klenk H.-P."/>
            <person name="Hugenholtz P."/>
        </authorList>
    </citation>
    <scope>NUCLEOTIDE SEQUENCE [LARGE SCALE GENOMIC DNA]</scope>
    <source>
        <strain evidence="3">DSM 14684 / CIP 108061 / JCM 11494 / NBRC 100937 / ID131577</strain>
    </source>
</reference>
<keyword evidence="1" id="KW-0732">Signal</keyword>
<dbReference type="KEGG" id="cwo:Cwoe_5351"/>
<gene>
    <name evidence="2" type="ordered locus">Cwoe_5351</name>
</gene>
<evidence type="ECO:0000313" key="2">
    <source>
        <dbReference type="EMBL" id="ADB53756.1"/>
    </source>
</evidence>
<reference evidence="3" key="2">
    <citation type="submission" date="2010-01" db="EMBL/GenBank/DDBJ databases">
        <title>The complete genome of Conexibacter woesei DSM 14684.</title>
        <authorList>
            <consortium name="US DOE Joint Genome Institute (JGI-PGF)"/>
            <person name="Lucas S."/>
            <person name="Copeland A."/>
            <person name="Lapidus A."/>
            <person name="Glavina del Rio T."/>
            <person name="Dalin E."/>
            <person name="Tice H."/>
            <person name="Bruce D."/>
            <person name="Goodwin L."/>
            <person name="Pitluck S."/>
            <person name="Kyrpides N."/>
            <person name="Mavromatis K."/>
            <person name="Ivanova N."/>
            <person name="Mikhailova N."/>
            <person name="Chertkov O."/>
            <person name="Brettin T."/>
            <person name="Detter J.C."/>
            <person name="Han C."/>
            <person name="Larimer F."/>
            <person name="Land M."/>
            <person name="Hauser L."/>
            <person name="Markowitz V."/>
            <person name="Cheng J.-F."/>
            <person name="Hugenholtz P."/>
            <person name="Woyke T."/>
            <person name="Wu D."/>
            <person name="Pukall R."/>
            <person name="Steenblock K."/>
            <person name="Schneider S."/>
            <person name="Klenk H.-P."/>
            <person name="Eisen J.A."/>
        </authorList>
    </citation>
    <scope>NUCLEOTIDE SEQUENCE [LARGE SCALE GENOMIC DNA]</scope>
    <source>
        <strain evidence="3">DSM 14684 / CIP 108061 / JCM 11494 / NBRC 100937 / ID131577</strain>
    </source>
</reference>
<name>D3FFG3_CONWI</name>
<dbReference type="HOGENOM" id="CLU_1501051_0_0_11"/>
<accession>D3FFG3</accession>